<dbReference type="Proteomes" id="UP000799753">
    <property type="component" value="Unassembled WGS sequence"/>
</dbReference>
<evidence type="ECO:0000256" key="4">
    <source>
        <dbReference type="SAM" id="MobiDB-lite"/>
    </source>
</evidence>
<accession>A0A6A6SIX6</accession>
<feature type="domain" description="BRCT" evidence="5">
    <location>
        <begin position="1200"/>
        <end position="1325"/>
    </location>
</feature>
<feature type="region of interest" description="Disordered" evidence="4">
    <location>
        <begin position="1445"/>
        <end position="1476"/>
    </location>
</feature>
<feature type="compositionally biased region" description="Basic residues" evidence="4">
    <location>
        <begin position="831"/>
        <end position="845"/>
    </location>
</feature>
<evidence type="ECO:0000256" key="2">
    <source>
        <dbReference type="ARBA" id="ARBA00022763"/>
    </source>
</evidence>
<dbReference type="InterPro" id="IPR047252">
    <property type="entry name" value="TP53BP1-like"/>
</dbReference>
<feature type="compositionally biased region" description="Basic and acidic residues" evidence="4">
    <location>
        <begin position="328"/>
        <end position="357"/>
    </location>
</feature>
<feature type="region of interest" description="Disordered" evidence="4">
    <location>
        <begin position="944"/>
        <end position="967"/>
    </location>
</feature>
<protein>
    <recommendedName>
        <fullName evidence="5">BRCT domain-containing protein</fullName>
    </recommendedName>
</protein>
<evidence type="ECO:0000313" key="7">
    <source>
        <dbReference type="Proteomes" id="UP000799753"/>
    </source>
</evidence>
<feature type="region of interest" description="Disordered" evidence="4">
    <location>
        <begin position="280"/>
        <end position="659"/>
    </location>
</feature>
<evidence type="ECO:0000313" key="6">
    <source>
        <dbReference type="EMBL" id="KAF2646603.1"/>
    </source>
</evidence>
<keyword evidence="2" id="KW-0227">DNA damage</keyword>
<name>A0A6A6SIX6_9PLEO</name>
<dbReference type="PANTHER" id="PTHR15321">
    <property type="entry name" value="TUMOR SUPPRESSOR P53-BINDING PROTEIN 1"/>
    <property type="match status" value="1"/>
</dbReference>
<feature type="compositionally biased region" description="Acidic residues" evidence="4">
    <location>
        <begin position="1"/>
        <end position="12"/>
    </location>
</feature>
<dbReference type="Pfam" id="PF18115">
    <property type="entry name" value="Tudor_3"/>
    <property type="match status" value="1"/>
</dbReference>
<dbReference type="InterPro" id="IPR001357">
    <property type="entry name" value="BRCT_dom"/>
</dbReference>
<sequence>MSSSSDQEEDSLLAEGFYDDPSQLSQLLRERGSSQPPYQFTDPTLHQQSTHAPLIEEQSRKVPHHDIARQLPAAFPSPRELPPRRAKLDPRYVKPGLPKHDTAPTITGLVTEREGAAKMNQTFDGVLDAPGDTQPDSQIFKQFTSMILESRERSTMLPTPPPLHIGDDGVSADAPTDEVTGSSQSRCSPTTTSPSAMNDDPETQYRNDPPTSSFKFETPAITDKKRDSQGQVLSSAVKTDTTPGTDLSASHFFGFGNSGNANAVSLTQVFNATQAATSPVVGAPSEDAVFQRPSPNFARRSSPPVALSSPITDVREEPTTSPSLRSSSEPRADYETMRQSQERRSRGPADKEVRTETQDSFEVPTAIELHYNKQKEKERLEKKAAKLLAGVSAPSPTNRRGRNPRQHELSQDTHPAPRKRSTSVNEDDAENQVQVPNTSSHPLRALSRQSSRNTSQPDIAPSQLQPESRFRVPTSQLLYRSVVVSESSKGHDIVMDSQPDPNADALAMPHPKDLRFPSSPSSNQYSVNQTTMNGHTGFTSQVVSSSVPPMPPCSSAREDSREELLEDENQRVPSSPPIVSQTSQVDEITYDEHAYDEYPEDGHESDNNARATHEDVEMDDDDDGLPVVPEEKNQVEATPTEDSLVPTQPIVEDTEMRDDHEIPETMEQVQSLEFHDEDEELIRSSHPDNNLLQDSEKRVASSRAERQSTIPETDMLDTQPTFFPIPESAPPSESHIEESTIGDTNSTDLQPTGQEQQTASPAGKAPTSSAGAGTTLQSPAGPKVRSLIDIANQPDTQRSTELQDIEIPQLSFAVDANDSAAAVLGTSPARPSKRRKVIYSTKKPRGSVEDTDPASEHKPSSPVKNSCAESIWTPPLASTQNREEQGALAVARAPEEMVYAQPVATLKTKGLRKLNSPRTPRNGALKPVDRALLTRTPEKILPKSAARKAKTPTRPASSTEAPETDTEMHVVAGPAGPAPEVLENDPVIVDATDDGEAPTGELLCPHRVFAFWPGNNYYPATCLGRAGLNSLRIRYDDGNETELEAGQVRAFDLHLGDHVKVDEPGMKIHSYIVVGFKNKISVNEADDFPVTDCHGYTTVVLEEKSRDSLPATKAKKSLKHMDAPMGSLYFTNTLWGKIRDRTYRHTPSTSPVATASRTGTPIAPESSAMFTPTMSRRSFGISHLRETFARATSVASSVRSTGTTFSNMAFALSFSQDSVDKDAIARLIKSNGGQILDFGFSELFDGDAFDKSTSDSTAKMISGLDGLLLKREYKNLGFVATISDGHSRKTKHIQALALNIPCLHLRWIHDSLSASRPLPFVKYLLPAGESTFLDPTGVVRSRNMNVYDPAAEDVRFVQMLKERPLLLAQQTVLLITGRSKKQMENREPYMFLTNALGPHDVTTCNDLAAAKDMLQNGDWDWVYVNGGAEGVAEAATTFFGNGSTKSTAGKKKYGGKKRKRDEDSEPEPLVRSGTKGGKKVKVVGDEFVIQSLILGALVEE</sequence>
<dbReference type="InterPro" id="IPR047249">
    <property type="entry name" value="BRCT_p53bp1-like_rpt1"/>
</dbReference>
<feature type="compositionally biased region" description="Polar residues" evidence="4">
    <location>
        <begin position="1146"/>
        <end position="1159"/>
    </location>
</feature>
<dbReference type="Gene3D" id="2.30.30.140">
    <property type="match status" value="1"/>
</dbReference>
<feature type="compositionally biased region" description="Polar residues" evidence="4">
    <location>
        <begin position="33"/>
        <end position="51"/>
    </location>
</feature>
<comment type="subcellular location">
    <subcellularLocation>
        <location evidence="1">Nucleus</location>
    </subcellularLocation>
</comment>
<dbReference type="InterPro" id="IPR036420">
    <property type="entry name" value="BRCT_dom_sf"/>
</dbReference>
<feature type="region of interest" description="Disordered" evidence="4">
    <location>
        <begin position="153"/>
        <end position="245"/>
    </location>
</feature>
<reference evidence="6" key="1">
    <citation type="journal article" date="2020" name="Stud. Mycol.">
        <title>101 Dothideomycetes genomes: a test case for predicting lifestyles and emergence of pathogens.</title>
        <authorList>
            <person name="Haridas S."/>
            <person name="Albert R."/>
            <person name="Binder M."/>
            <person name="Bloem J."/>
            <person name="Labutti K."/>
            <person name="Salamov A."/>
            <person name="Andreopoulos B."/>
            <person name="Baker S."/>
            <person name="Barry K."/>
            <person name="Bills G."/>
            <person name="Bluhm B."/>
            <person name="Cannon C."/>
            <person name="Castanera R."/>
            <person name="Culley D."/>
            <person name="Daum C."/>
            <person name="Ezra D."/>
            <person name="Gonzalez J."/>
            <person name="Henrissat B."/>
            <person name="Kuo A."/>
            <person name="Liang C."/>
            <person name="Lipzen A."/>
            <person name="Lutzoni F."/>
            <person name="Magnuson J."/>
            <person name="Mondo S."/>
            <person name="Nolan M."/>
            <person name="Ohm R."/>
            <person name="Pangilinan J."/>
            <person name="Park H.-J."/>
            <person name="Ramirez L."/>
            <person name="Alfaro M."/>
            <person name="Sun H."/>
            <person name="Tritt A."/>
            <person name="Yoshinaga Y."/>
            <person name="Zwiers L.-H."/>
            <person name="Turgeon B."/>
            <person name="Goodwin S."/>
            <person name="Spatafora J."/>
            <person name="Crous P."/>
            <person name="Grigoriev I."/>
        </authorList>
    </citation>
    <scope>NUCLEOTIDE SEQUENCE</scope>
    <source>
        <strain evidence="6">CBS 473.64</strain>
    </source>
</reference>
<feature type="compositionally biased region" description="Polar residues" evidence="4">
    <location>
        <begin position="707"/>
        <end position="721"/>
    </location>
</feature>
<dbReference type="GO" id="GO:0005634">
    <property type="term" value="C:nucleus"/>
    <property type="evidence" value="ECO:0007669"/>
    <property type="project" value="UniProtKB-SubCell"/>
</dbReference>
<dbReference type="InterPro" id="IPR041297">
    <property type="entry name" value="Crb2_Tudor"/>
</dbReference>
<feature type="compositionally biased region" description="Polar residues" evidence="4">
    <location>
        <begin position="571"/>
        <end position="586"/>
    </location>
</feature>
<dbReference type="CDD" id="cd17745">
    <property type="entry name" value="BRCT_p53bp1_rpt1"/>
    <property type="match status" value="1"/>
</dbReference>
<evidence type="ECO:0000256" key="3">
    <source>
        <dbReference type="ARBA" id="ARBA00023242"/>
    </source>
</evidence>
<organism evidence="6 7">
    <name type="scientific">Massarina eburnea CBS 473.64</name>
    <dbReference type="NCBI Taxonomy" id="1395130"/>
    <lineage>
        <taxon>Eukaryota</taxon>
        <taxon>Fungi</taxon>
        <taxon>Dikarya</taxon>
        <taxon>Ascomycota</taxon>
        <taxon>Pezizomycotina</taxon>
        <taxon>Dothideomycetes</taxon>
        <taxon>Pleosporomycetidae</taxon>
        <taxon>Pleosporales</taxon>
        <taxon>Massarineae</taxon>
        <taxon>Massarinaceae</taxon>
        <taxon>Massarina</taxon>
    </lineage>
</organism>
<gene>
    <name evidence="6" type="ORF">P280DRAFT_416056</name>
</gene>
<dbReference type="Gene3D" id="3.40.50.10190">
    <property type="entry name" value="BRCT domain"/>
    <property type="match status" value="1"/>
</dbReference>
<feature type="compositionally biased region" description="Polar residues" evidence="4">
    <location>
        <begin position="518"/>
        <end position="539"/>
    </location>
</feature>
<feature type="compositionally biased region" description="Polar residues" evidence="4">
    <location>
        <begin position="431"/>
        <end position="466"/>
    </location>
</feature>
<feature type="compositionally biased region" description="Basic and acidic residues" evidence="4">
    <location>
        <begin position="370"/>
        <end position="384"/>
    </location>
</feature>
<feature type="region of interest" description="Disordered" evidence="4">
    <location>
        <begin position="1146"/>
        <end position="1168"/>
    </location>
</feature>
<feature type="region of interest" description="Disordered" evidence="4">
    <location>
        <begin position="1"/>
        <end position="106"/>
    </location>
</feature>
<dbReference type="GO" id="GO:0042393">
    <property type="term" value="F:histone binding"/>
    <property type="evidence" value="ECO:0007669"/>
    <property type="project" value="TreeGrafter"/>
</dbReference>
<feature type="compositionally biased region" description="Polar residues" evidence="4">
    <location>
        <begin position="741"/>
        <end position="778"/>
    </location>
</feature>
<proteinExistence type="predicted"/>
<keyword evidence="3" id="KW-0539">Nucleus</keyword>
<feature type="region of interest" description="Disordered" evidence="4">
    <location>
        <begin position="673"/>
        <end position="787"/>
    </location>
</feature>
<feature type="compositionally biased region" description="Polar residues" evidence="4">
    <location>
        <begin position="179"/>
        <end position="196"/>
    </location>
</feature>
<dbReference type="GO" id="GO:0000077">
    <property type="term" value="P:DNA damage checkpoint signaling"/>
    <property type="evidence" value="ECO:0007669"/>
    <property type="project" value="TreeGrafter"/>
</dbReference>
<feature type="compositionally biased region" description="Basic and acidic residues" evidence="4">
    <location>
        <begin position="57"/>
        <end position="68"/>
    </location>
</feature>
<dbReference type="PROSITE" id="PS50172">
    <property type="entry name" value="BRCT"/>
    <property type="match status" value="1"/>
</dbReference>
<feature type="region of interest" description="Disordered" evidence="4">
    <location>
        <begin position="824"/>
        <end position="868"/>
    </location>
</feature>
<evidence type="ECO:0000259" key="5">
    <source>
        <dbReference type="PROSITE" id="PS50172"/>
    </source>
</evidence>
<feature type="compositionally biased region" description="Basic residues" evidence="4">
    <location>
        <begin position="1448"/>
        <end position="1459"/>
    </location>
</feature>
<dbReference type="OrthoDB" id="129353at2759"/>
<feature type="compositionally biased region" description="Basic and acidic residues" evidence="4">
    <location>
        <begin position="694"/>
        <end position="706"/>
    </location>
</feature>
<evidence type="ECO:0000256" key="1">
    <source>
        <dbReference type="ARBA" id="ARBA00004123"/>
    </source>
</evidence>
<dbReference type="GO" id="GO:0045944">
    <property type="term" value="P:positive regulation of transcription by RNA polymerase II"/>
    <property type="evidence" value="ECO:0007669"/>
    <property type="project" value="TreeGrafter"/>
</dbReference>
<dbReference type="EMBL" id="MU006776">
    <property type="protein sequence ID" value="KAF2646603.1"/>
    <property type="molecule type" value="Genomic_DNA"/>
</dbReference>
<keyword evidence="7" id="KW-1185">Reference proteome</keyword>
<feature type="compositionally biased region" description="Polar residues" evidence="4">
    <location>
        <begin position="204"/>
        <end position="215"/>
    </location>
</feature>
<dbReference type="SUPFAM" id="SSF52113">
    <property type="entry name" value="BRCT domain"/>
    <property type="match status" value="1"/>
</dbReference>
<feature type="compositionally biased region" description="Polar residues" evidence="4">
    <location>
        <begin position="229"/>
        <end position="245"/>
    </location>
</feature>
<dbReference type="PANTHER" id="PTHR15321:SF3">
    <property type="entry name" value="TP53-BINDING PROTEIN 1"/>
    <property type="match status" value="1"/>
</dbReference>
<feature type="compositionally biased region" description="Basic and acidic residues" evidence="4">
    <location>
        <begin position="590"/>
        <end position="615"/>
    </location>
</feature>
<feature type="compositionally biased region" description="Basic and acidic residues" evidence="4">
    <location>
        <begin position="81"/>
        <end position="102"/>
    </location>
</feature>